<keyword evidence="2" id="KW-0812">Transmembrane</keyword>
<comment type="caution">
    <text evidence="3">The sequence shown here is derived from an EMBL/GenBank/DDBJ whole genome shotgun (WGS) entry which is preliminary data.</text>
</comment>
<proteinExistence type="predicted"/>
<dbReference type="EMBL" id="JBHSSA010000119">
    <property type="protein sequence ID" value="MFC6255311.1"/>
    <property type="molecule type" value="Genomic_DNA"/>
</dbReference>
<dbReference type="RefSeq" id="WP_235874449.1">
    <property type="nucleotide sequence ID" value="NZ_BJDO01000009.1"/>
</dbReference>
<evidence type="ECO:0000256" key="1">
    <source>
        <dbReference type="SAM" id="MobiDB-lite"/>
    </source>
</evidence>
<evidence type="ECO:0000313" key="4">
    <source>
        <dbReference type="Proteomes" id="UP001596190"/>
    </source>
</evidence>
<keyword evidence="4" id="KW-1185">Reference proteome</keyword>
<evidence type="ECO:0000313" key="3">
    <source>
        <dbReference type="EMBL" id="MFC6255311.1"/>
    </source>
</evidence>
<feature type="region of interest" description="Disordered" evidence="1">
    <location>
        <begin position="1"/>
        <end position="43"/>
    </location>
</feature>
<gene>
    <name evidence="3" type="ORF">ACFP1H_12030</name>
</gene>
<keyword evidence="2" id="KW-0472">Membrane</keyword>
<feature type="compositionally biased region" description="Basic and acidic residues" evidence="1">
    <location>
        <begin position="24"/>
        <end position="43"/>
    </location>
</feature>
<protein>
    <submittedName>
        <fullName evidence="3">Uncharacterized protein</fullName>
    </submittedName>
</protein>
<organism evidence="3 4">
    <name type="scientific">Secundilactobacillus hailunensis</name>
    <dbReference type="NCBI Taxonomy" id="2559923"/>
    <lineage>
        <taxon>Bacteria</taxon>
        <taxon>Bacillati</taxon>
        <taxon>Bacillota</taxon>
        <taxon>Bacilli</taxon>
        <taxon>Lactobacillales</taxon>
        <taxon>Lactobacillaceae</taxon>
        <taxon>Secundilactobacillus</taxon>
    </lineage>
</organism>
<keyword evidence="2" id="KW-1133">Transmembrane helix</keyword>
<dbReference type="Proteomes" id="UP001596190">
    <property type="component" value="Unassembled WGS sequence"/>
</dbReference>
<sequence>MSLIAYQDDDQQANDGGQPLSRSAYREEQRKKQEDFDRRDHERLKAEKRYAKQHSDPEYDQRQQDAVAADKVNRLKRRLNWAIGWLIVGIIAVFLILFFVEF</sequence>
<accession>A0ABW1TBJ0</accession>
<evidence type="ECO:0000256" key="2">
    <source>
        <dbReference type="SAM" id="Phobius"/>
    </source>
</evidence>
<reference evidence="4" key="1">
    <citation type="journal article" date="2019" name="Int. J. Syst. Evol. Microbiol.">
        <title>The Global Catalogue of Microorganisms (GCM) 10K type strain sequencing project: providing services to taxonomists for standard genome sequencing and annotation.</title>
        <authorList>
            <consortium name="The Broad Institute Genomics Platform"/>
            <consortium name="The Broad Institute Genome Sequencing Center for Infectious Disease"/>
            <person name="Wu L."/>
            <person name="Ma J."/>
        </authorList>
    </citation>
    <scope>NUCLEOTIDE SEQUENCE [LARGE SCALE GENOMIC DNA]</scope>
    <source>
        <strain evidence="4">CCM 8950</strain>
    </source>
</reference>
<feature type="transmembrane region" description="Helical" evidence="2">
    <location>
        <begin position="79"/>
        <end position="100"/>
    </location>
</feature>
<name>A0ABW1TBJ0_9LACO</name>